<keyword evidence="8 19" id="KW-0169">Cobalamin biosynthesis</keyword>
<evidence type="ECO:0000313" key="21">
    <source>
        <dbReference type="EMBL" id="MEO3716785.1"/>
    </source>
</evidence>
<dbReference type="GO" id="GO:0008818">
    <property type="term" value="F:cobalamin 5'-phosphate synthase activity"/>
    <property type="evidence" value="ECO:0007669"/>
    <property type="project" value="UniProtKB-UniRule"/>
</dbReference>
<keyword evidence="7 19" id="KW-1003">Cell membrane</keyword>
<keyword evidence="9 19" id="KW-0808">Transferase</keyword>
<dbReference type="GO" id="GO:0005886">
    <property type="term" value="C:plasma membrane"/>
    <property type="evidence" value="ECO:0007669"/>
    <property type="project" value="UniProtKB-SubCell"/>
</dbReference>
<reference evidence="21" key="2">
    <citation type="submission" date="2024-05" db="EMBL/GenBank/DDBJ databases">
        <authorList>
            <person name="Wolfe A."/>
        </authorList>
    </citation>
    <scope>NUCLEOTIDE SEQUENCE</scope>
    <source>
        <strain evidence="21">UMB1064</strain>
    </source>
</reference>
<dbReference type="GO" id="GO:0009236">
    <property type="term" value="P:cobalamin biosynthetic process"/>
    <property type="evidence" value="ECO:0007669"/>
    <property type="project" value="UniProtKB-UniRule"/>
</dbReference>
<evidence type="ECO:0000256" key="16">
    <source>
        <dbReference type="ARBA" id="ARBA00032853"/>
    </source>
</evidence>
<reference evidence="21" key="1">
    <citation type="submission" date="2023-05" db="EMBL/GenBank/DDBJ databases">
        <authorList>
            <person name="Du J."/>
        </authorList>
    </citation>
    <scope>NUCLEOTIDE SEQUENCE</scope>
    <source>
        <strain evidence="21">UMB1064</strain>
    </source>
</reference>
<keyword evidence="11 19" id="KW-0460">Magnesium</keyword>
<evidence type="ECO:0000256" key="20">
    <source>
        <dbReference type="SAM" id="MobiDB-lite"/>
    </source>
</evidence>
<dbReference type="Proteomes" id="UP001223646">
    <property type="component" value="Unassembled WGS sequence"/>
</dbReference>
<keyword evidence="12 19" id="KW-1133">Transmembrane helix</keyword>
<feature type="transmembrane region" description="Helical" evidence="19">
    <location>
        <begin position="145"/>
        <end position="167"/>
    </location>
</feature>
<dbReference type="Pfam" id="PF02654">
    <property type="entry name" value="CobS"/>
    <property type="match status" value="1"/>
</dbReference>
<dbReference type="EMBL" id="JASOOY020000011">
    <property type="protein sequence ID" value="MEO3716785.1"/>
    <property type="molecule type" value="Genomic_DNA"/>
</dbReference>
<comment type="pathway">
    <text evidence="3 19">Cofactor biosynthesis; adenosylcobalamin biosynthesis; adenosylcobalamin from cob(II)yrinate a,c-diamide: step 7/7.</text>
</comment>
<comment type="catalytic activity">
    <reaction evidence="18 19">
        <text>alpha-ribazole 5'-phosphate + adenosylcob(III)inamide-GDP = adenosylcob(III)alamin 5'-phosphate + GMP + H(+)</text>
        <dbReference type="Rhea" id="RHEA:23560"/>
        <dbReference type="ChEBI" id="CHEBI:15378"/>
        <dbReference type="ChEBI" id="CHEBI:57918"/>
        <dbReference type="ChEBI" id="CHEBI:58115"/>
        <dbReference type="ChEBI" id="CHEBI:60487"/>
        <dbReference type="ChEBI" id="CHEBI:60493"/>
        <dbReference type="EC" id="2.7.8.26"/>
    </reaction>
</comment>
<evidence type="ECO:0000256" key="8">
    <source>
        <dbReference type="ARBA" id="ARBA00022573"/>
    </source>
</evidence>
<dbReference type="PANTHER" id="PTHR34148">
    <property type="entry name" value="ADENOSYLCOBINAMIDE-GDP RIBAZOLETRANSFERASE"/>
    <property type="match status" value="1"/>
</dbReference>
<organism evidence="21 22">
    <name type="scientific">Corynebacterium amycolatum</name>
    <dbReference type="NCBI Taxonomy" id="43765"/>
    <lineage>
        <taxon>Bacteria</taxon>
        <taxon>Bacillati</taxon>
        <taxon>Actinomycetota</taxon>
        <taxon>Actinomycetes</taxon>
        <taxon>Mycobacteriales</taxon>
        <taxon>Corynebacteriaceae</taxon>
        <taxon>Corynebacterium</taxon>
    </lineage>
</organism>
<evidence type="ECO:0000256" key="4">
    <source>
        <dbReference type="ARBA" id="ARBA00010561"/>
    </source>
</evidence>
<evidence type="ECO:0000256" key="15">
    <source>
        <dbReference type="ARBA" id="ARBA00032605"/>
    </source>
</evidence>
<evidence type="ECO:0000256" key="17">
    <source>
        <dbReference type="ARBA" id="ARBA00048623"/>
    </source>
</evidence>
<comment type="catalytic activity">
    <reaction evidence="17 19">
        <text>alpha-ribazole + adenosylcob(III)inamide-GDP = adenosylcob(III)alamin + GMP + H(+)</text>
        <dbReference type="Rhea" id="RHEA:16049"/>
        <dbReference type="ChEBI" id="CHEBI:10329"/>
        <dbReference type="ChEBI" id="CHEBI:15378"/>
        <dbReference type="ChEBI" id="CHEBI:18408"/>
        <dbReference type="ChEBI" id="CHEBI:58115"/>
        <dbReference type="ChEBI" id="CHEBI:60487"/>
        <dbReference type="EC" id="2.7.8.26"/>
    </reaction>
</comment>
<sequence>MSDKAGPSHQDNLDGDPSAHGNAVAEAITTALSWLTVLPFKGASVFDRITGRRAIAALPVAGLVPAAGAVLITAGLFATSSSRTPTLYDVTPILGGALIMVAAQMLTRAMHLDGLADVADALGSYKPPEGAREVLRDPSTGPMGVGSIVLTMLTTTTAFAVIVASVLSHWSAGQMWPGVVVLCLPFVASRAAATTACWRGFPPFSNSGFGSLTAGTQSTVTVACWWTLLLAVSGGLIGLVGVSACVLSFGVTLLLTRHCVKRFGGVNGDVFGAVIEVTCAVCAVVLAIGF</sequence>
<evidence type="ECO:0000256" key="5">
    <source>
        <dbReference type="ARBA" id="ARBA00013200"/>
    </source>
</evidence>
<evidence type="ECO:0000256" key="1">
    <source>
        <dbReference type="ARBA" id="ARBA00001946"/>
    </source>
</evidence>
<comment type="cofactor">
    <cofactor evidence="1 19">
        <name>Mg(2+)</name>
        <dbReference type="ChEBI" id="CHEBI:18420"/>
    </cofactor>
</comment>
<proteinExistence type="inferred from homology"/>
<comment type="similarity">
    <text evidence="4 19">Belongs to the CobS family.</text>
</comment>
<dbReference type="InterPro" id="IPR003805">
    <property type="entry name" value="CobS"/>
</dbReference>
<evidence type="ECO:0000256" key="9">
    <source>
        <dbReference type="ARBA" id="ARBA00022679"/>
    </source>
</evidence>
<evidence type="ECO:0000256" key="7">
    <source>
        <dbReference type="ARBA" id="ARBA00022475"/>
    </source>
</evidence>
<evidence type="ECO:0000256" key="14">
    <source>
        <dbReference type="ARBA" id="ARBA00025228"/>
    </source>
</evidence>
<evidence type="ECO:0000256" key="10">
    <source>
        <dbReference type="ARBA" id="ARBA00022692"/>
    </source>
</evidence>
<protein>
    <recommendedName>
        <fullName evidence="6 19">Adenosylcobinamide-GDP ribazoletransferase</fullName>
        <ecNumber evidence="5 19">2.7.8.26</ecNumber>
    </recommendedName>
    <alternativeName>
        <fullName evidence="16 19">Cobalamin synthase</fullName>
    </alternativeName>
    <alternativeName>
        <fullName evidence="15 19">Cobalamin-5'-phosphate synthase</fullName>
    </alternativeName>
</protein>
<keyword evidence="13 19" id="KW-0472">Membrane</keyword>
<keyword evidence="10 19" id="KW-0812">Transmembrane</keyword>
<name>A0AAW9SW99_CORAY</name>
<feature type="transmembrane region" description="Helical" evidence="19">
    <location>
        <begin position="268"/>
        <end position="288"/>
    </location>
</feature>
<feature type="region of interest" description="Disordered" evidence="20">
    <location>
        <begin position="1"/>
        <end position="20"/>
    </location>
</feature>
<feature type="transmembrane region" description="Helical" evidence="19">
    <location>
        <begin position="225"/>
        <end position="256"/>
    </location>
</feature>
<dbReference type="GO" id="GO:0051073">
    <property type="term" value="F:adenosylcobinamide-GDP ribazoletransferase activity"/>
    <property type="evidence" value="ECO:0007669"/>
    <property type="project" value="UniProtKB-UniRule"/>
</dbReference>
<feature type="transmembrane region" description="Helical" evidence="19">
    <location>
        <begin position="54"/>
        <end position="79"/>
    </location>
</feature>
<feature type="transmembrane region" description="Helical" evidence="19">
    <location>
        <begin position="86"/>
        <end position="106"/>
    </location>
</feature>
<evidence type="ECO:0000256" key="12">
    <source>
        <dbReference type="ARBA" id="ARBA00022989"/>
    </source>
</evidence>
<evidence type="ECO:0000256" key="11">
    <source>
        <dbReference type="ARBA" id="ARBA00022842"/>
    </source>
</evidence>
<dbReference type="PANTHER" id="PTHR34148:SF1">
    <property type="entry name" value="ADENOSYLCOBINAMIDE-GDP RIBAZOLETRANSFERASE"/>
    <property type="match status" value="1"/>
</dbReference>
<evidence type="ECO:0000256" key="2">
    <source>
        <dbReference type="ARBA" id="ARBA00004651"/>
    </source>
</evidence>
<evidence type="ECO:0000256" key="6">
    <source>
        <dbReference type="ARBA" id="ARBA00015850"/>
    </source>
</evidence>
<evidence type="ECO:0000256" key="19">
    <source>
        <dbReference type="HAMAP-Rule" id="MF_00719"/>
    </source>
</evidence>
<comment type="caution">
    <text evidence="21">The sequence shown here is derived from an EMBL/GenBank/DDBJ whole genome shotgun (WGS) entry which is preliminary data.</text>
</comment>
<dbReference type="HAMAP" id="MF_00719">
    <property type="entry name" value="CobS"/>
    <property type="match status" value="1"/>
</dbReference>
<feature type="transmembrane region" description="Helical" evidence="19">
    <location>
        <begin position="179"/>
        <end position="201"/>
    </location>
</feature>
<evidence type="ECO:0000313" key="22">
    <source>
        <dbReference type="Proteomes" id="UP001223646"/>
    </source>
</evidence>
<dbReference type="EC" id="2.7.8.26" evidence="5 19"/>
<gene>
    <name evidence="19" type="primary">cobS</name>
    <name evidence="21" type="ORF">QP460_004195</name>
</gene>
<comment type="function">
    <text evidence="14 19">Joins adenosylcobinamide-GDP and alpha-ribazole to generate adenosylcobalamin (Ado-cobalamin). Also synthesizes adenosylcobalamin 5'-phosphate from adenosylcobinamide-GDP and alpha-ribazole 5'-phosphate.</text>
</comment>
<evidence type="ECO:0000256" key="3">
    <source>
        <dbReference type="ARBA" id="ARBA00004663"/>
    </source>
</evidence>
<evidence type="ECO:0000256" key="18">
    <source>
        <dbReference type="ARBA" id="ARBA00049504"/>
    </source>
</evidence>
<dbReference type="RefSeq" id="WP_284825597.1">
    <property type="nucleotide sequence ID" value="NZ_JASOOY020000011.1"/>
</dbReference>
<accession>A0AAW9SW99</accession>
<comment type="subcellular location">
    <subcellularLocation>
        <location evidence="2 19">Cell membrane</location>
        <topology evidence="2 19">Multi-pass membrane protein</topology>
    </subcellularLocation>
</comment>
<evidence type="ECO:0000256" key="13">
    <source>
        <dbReference type="ARBA" id="ARBA00023136"/>
    </source>
</evidence>
<dbReference type="AlphaFoldDB" id="A0AAW9SW99"/>